<dbReference type="PIRSF" id="PIRSF028200">
    <property type="entry name" value="UCP028200"/>
    <property type="match status" value="1"/>
</dbReference>
<gene>
    <name evidence="1" type="ORF">G3574_18900</name>
</gene>
<protein>
    <submittedName>
        <fullName evidence="1">Uncharacterized protein</fullName>
    </submittedName>
</protein>
<sequence length="272" mass="31883">MSCSALRVGYANGESVVYWWLDGYVDFQHDQKPWVKERIRTLFDWHRKTQLRDYAQVFAHVQQRLQKGTPVTAAEVLEQYGIIRQKSLLVIDKALPDLTDLALALEPEQLGKLEKKFASNNDSYRKDYLRGDLEQRQQFRFKKVMKQAEYWFGNFSDEQEKEIRALSDGRPLDNEIWMNERMTRQKEMLAILRRIQQEKPSKEAAMGMLRNHAATLFEFVTYKEHKEFFDGSRDGMAKLVAGMINMTTPAQRQHAAERLQKLIDDCNSLAAK</sequence>
<evidence type="ECO:0000313" key="1">
    <source>
        <dbReference type="EMBL" id="NEX63155.1"/>
    </source>
</evidence>
<dbReference type="Pfam" id="PF19795">
    <property type="entry name" value="DUF6279"/>
    <property type="match status" value="1"/>
</dbReference>
<comment type="caution">
    <text evidence="1">The sequence shown here is derived from an EMBL/GenBank/DDBJ whole genome shotgun (WGS) entry which is preliminary data.</text>
</comment>
<organism evidence="1 2">
    <name type="scientific">Noviherbaspirillum galbum</name>
    <dbReference type="NCBI Taxonomy" id="2709383"/>
    <lineage>
        <taxon>Bacteria</taxon>
        <taxon>Pseudomonadati</taxon>
        <taxon>Pseudomonadota</taxon>
        <taxon>Betaproteobacteria</taxon>
        <taxon>Burkholderiales</taxon>
        <taxon>Oxalobacteraceae</taxon>
        <taxon>Noviherbaspirillum</taxon>
    </lineage>
</organism>
<name>A0A6B3SUV0_9BURK</name>
<evidence type="ECO:0000313" key="2">
    <source>
        <dbReference type="Proteomes" id="UP000482155"/>
    </source>
</evidence>
<dbReference type="EMBL" id="JAAIVB010000068">
    <property type="protein sequence ID" value="NEX63155.1"/>
    <property type="molecule type" value="Genomic_DNA"/>
</dbReference>
<dbReference type="AlphaFoldDB" id="A0A6B3SUV0"/>
<proteinExistence type="predicted"/>
<dbReference type="InterPro" id="IPR016875">
    <property type="entry name" value="UCP028200"/>
</dbReference>
<keyword evidence="2" id="KW-1185">Reference proteome</keyword>
<dbReference type="Proteomes" id="UP000482155">
    <property type="component" value="Unassembled WGS sequence"/>
</dbReference>
<reference evidence="1 2" key="1">
    <citation type="submission" date="2020-02" db="EMBL/GenBank/DDBJ databases">
        <authorList>
            <person name="Kim M.K."/>
        </authorList>
    </citation>
    <scope>NUCLEOTIDE SEQUENCE [LARGE SCALE GENOMIC DNA]</scope>
    <source>
        <strain evidence="1 2">17J57-3</strain>
    </source>
</reference>
<accession>A0A6B3SUV0</accession>